<dbReference type="Pfam" id="PF13450">
    <property type="entry name" value="NAD_binding_8"/>
    <property type="match status" value="1"/>
</dbReference>
<keyword evidence="6" id="KW-1185">Reference proteome</keyword>
<evidence type="ECO:0000313" key="5">
    <source>
        <dbReference type="EMBL" id="MDQ0497330.1"/>
    </source>
</evidence>
<evidence type="ECO:0000256" key="4">
    <source>
        <dbReference type="ARBA" id="ARBA00023002"/>
    </source>
</evidence>
<dbReference type="PANTHER" id="PTHR42917">
    <property type="entry name" value="2,4-DIENOYL-COA REDUCTASE"/>
    <property type="match status" value="1"/>
</dbReference>
<evidence type="ECO:0000313" key="6">
    <source>
        <dbReference type="Proteomes" id="UP001242811"/>
    </source>
</evidence>
<dbReference type="Proteomes" id="UP001242811">
    <property type="component" value="Unassembled WGS sequence"/>
</dbReference>
<keyword evidence="2" id="KW-0285">Flavoprotein</keyword>
<sequence length="89" mass="9488">MVNPATGKEHEYEIKEAEAKKKVMVVGGGAVGMEAAIVAAKRGHDVTIYEKNNKLGGQWPDEIILALGTTPISGIPGADKSHVLPQMMY</sequence>
<dbReference type="Gene3D" id="3.40.50.720">
    <property type="entry name" value="NAD(P)-binding Rossmann-like Domain"/>
    <property type="match status" value="1"/>
</dbReference>
<comment type="caution">
    <text evidence="5">The sequence shown here is derived from an EMBL/GenBank/DDBJ whole genome shotgun (WGS) entry which is preliminary data.</text>
</comment>
<dbReference type="SUPFAM" id="SSF51971">
    <property type="entry name" value="Nucleotide-binding domain"/>
    <property type="match status" value="1"/>
</dbReference>
<reference evidence="5 6" key="1">
    <citation type="submission" date="2023-07" db="EMBL/GenBank/DDBJ databases">
        <title>Genomic Encyclopedia of Type Strains, Phase IV (KMG-IV): sequencing the most valuable type-strain genomes for metagenomic binning, comparative biology and taxonomic classification.</title>
        <authorList>
            <person name="Goeker M."/>
        </authorList>
    </citation>
    <scope>NUCLEOTIDE SEQUENCE [LARGE SCALE GENOMIC DNA]</scope>
    <source>
        <strain evidence="5 6">DSM 14914</strain>
    </source>
</reference>
<protein>
    <submittedName>
        <fullName evidence="5">NADPH-dependent 2,4-dienoyl-CoA reductase/sulfur reductase-like enzyme</fullName>
    </submittedName>
</protein>
<name>A0ABU0L7Z1_9BACL</name>
<dbReference type="PANTHER" id="PTHR42917:SF2">
    <property type="entry name" value="2,4-DIENOYL-COA REDUCTASE [(2E)-ENOYL-COA-PRODUCING]"/>
    <property type="match status" value="1"/>
</dbReference>
<evidence type="ECO:0000256" key="1">
    <source>
        <dbReference type="ARBA" id="ARBA00001917"/>
    </source>
</evidence>
<keyword evidence="4" id="KW-0560">Oxidoreductase</keyword>
<accession>A0ABU0L7Z1</accession>
<dbReference type="InterPro" id="IPR051793">
    <property type="entry name" value="NADH:flavin_oxidoreductase"/>
</dbReference>
<proteinExistence type="predicted"/>
<dbReference type="PRINTS" id="PR00419">
    <property type="entry name" value="ADXRDTASE"/>
</dbReference>
<keyword evidence="3" id="KW-0288">FMN</keyword>
<evidence type="ECO:0000256" key="2">
    <source>
        <dbReference type="ARBA" id="ARBA00022630"/>
    </source>
</evidence>
<gene>
    <name evidence="5" type="ORF">QOZ95_005571</name>
</gene>
<dbReference type="RefSeq" id="WP_280116424.1">
    <property type="nucleotide sequence ID" value="NZ_CP045298.1"/>
</dbReference>
<comment type="cofactor">
    <cofactor evidence="1">
        <name>FMN</name>
        <dbReference type="ChEBI" id="CHEBI:58210"/>
    </cofactor>
</comment>
<organism evidence="5 6">
    <name type="scientific">Paenibacillus brasilensis</name>
    <dbReference type="NCBI Taxonomy" id="128574"/>
    <lineage>
        <taxon>Bacteria</taxon>
        <taxon>Bacillati</taxon>
        <taxon>Bacillota</taxon>
        <taxon>Bacilli</taxon>
        <taxon>Bacillales</taxon>
        <taxon>Paenibacillaceae</taxon>
        <taxon>Paenibacillus</taxon>
    </lineage>
</organism>
<dbReference type="EMBL" id="JAUSWA010000071">
    <property type="protein sequence ID" value="MDQ0497330.1"/>
    <property type="molecule type" value="Genomic_DNA"/>
</dbReference>
<evidence type="ECO:0000256" key="3">
    <source>
        <dbReference type="ARBA" id="ARBA00022643"/>
    </source>
</evidence>